<feature type="region of interest" description="Disordered" evidence="1">
    <location>
        <begin position="1"/>
        <end position="44"/>
    </location>
</feature>
<evidence type="ECO:0000256" key="1">
    <source>
        <dbReference type="SAM" id="MobiDB-lite"/>
    </source>
</evidence>
<evidence type="ECO:0000313" key="3">
    <source>
        <dbReference type="Proteomes" id="UP000637423"/>
    </source>
</evidence>
<feature type="compositionally biased region" description="Basic and acidic residues" evidence="1">
    <location>
        <begin position="34"/>
        <end position="44"/>
    </location>
</feature>
<reference evidence="2" key="2">
    <citation type="submission" date="2020-09" db="EMBL/GenBank/DDBJ databases">
        <authorList>
            <person name="Sun Q."/>
            <person name="Zhou Y."/>
        </authorList>
    </citation>
    <scope>NUCLEOTIDE SEQUENCE</scope>
    <source>
        <strain evidence="2">CGMCC 1.10998</strain>
    </source>
</reference>
<dbReference type="AlphaFoldDB" id="A0A916UIK4"/>
<reference evidence="2" key="1">
    <citation type="journal article" date="2014" name="Int. J. Syst. Evol. Microbiol.">
        <title>Complete genome sequence of Corynebacterium casei LMG S-19264T (=DSM 44701T), isolated from a smear-ripened cheese.</title>
        <authorList>
            <consortium name="US DOE Joint Genome Institute (JGI-PGF)"/>
            <person name="Walter F."/>
            <person name="Albersmeier A."/>
            <person name="Kalinowski J."/>
            <person name="Ruckert C."/>
        </authorList>
    </citation>
    <scope>NUCLEOTIDE SEQUENCE</scope>
    <source>
        <strain evidence="2">CGMCC 1.10998</strain>
    </source>
</reference>
<gene>
    <name evidence="2" type="ORF">GCM10011396_21920</name>
</gene>
<dbReference type="RefSeq" id="WP_188566096.1">
    <property type="nucleotide sequence ID" value="NZ_BMED01000002.1"/>
</dbReference>
<keyword evidence="3" id="KW-1185">Reference proteome</keyword>
<comment type="caution">
    <text evidence="2">The sequence shown here is derived from an EMBL/GenBank/DDBJ whole genome shotgun (WGS) entry which is preliminary data.</text>
</comment>
<accession>A0A916UIK4</accession>
<sequence length="105" mass="11465">MSKTDKGLADQAVKSSTPPLHIGTGDDTLNGTRAESEFLKGKPRENDLLHSQEEQQVFEGIPDTPNGRKDQNNVHGNPIAKDRHTIADTLPAADFEYTDNAVKPD</sequence>
<organism evidence="2 3">
    <name type="scientific">Undibacterium terreum</name>
    <dbReference type="NCBI Taxonomy" id="1224302"/>
    <lineage>
        <taxon>Bacteria</taxon>
        <taxon>Pseudomonadati</taxon>
        <taxon>Pseudomonadota</taxon>
        <taxon>Betaproteobacteria</taxon>
        <taxon>Burkholderiales</taxon>
        <taxon>Oxalobacteraceae</taxon>
        <taxon>Undibacterium</taxon>
    </lineage>
</organism>
<feature type="region of interest" description="Disordered" evidence="1">
    <location>
        <begin position="59"/>
        <end position="85"/>
    </location>
</feature>
<protein>
    <submittedName>
        <fullName evidence="2">Uncharacterized protein</fullName>
    </submittedName>
</protein>
<name>A0A916UIK4_9BURK</name>
<dbReference type="Proteomes" id="UP000637423">
    <property type="component" value="Unassembled WGS sequence"/>
</dbReference>
<evidence type="ECO:0000313" key="2">
    <source>
        <dbReference type="EMBL" id="GGC74338.1"/>
    </source>
</evidence>
<proteinExistence type="predicted"/>
<dbReference type="EMBL" id="BMED01000002">
    <property type="protein sequence ID" value="GGC74338.1"/>
    <property type="molecule type" value="Genomic_DNA"/>
</dbReference>